<proteinExistence type="predicted"/>
<dbReference type="EMBL" id="JACOFT010000002">
    <property type="protein sequence ID" value="MBC3811332.1"/>
    <property type="molecule type" value="Genomic_DNA"/>
</dbReference>
<dbReference type="Proteomes" id="UP000637632">
    <property type="component" value="Unassembled WGS sequence"/>
</dbReference>
<organism evidence="1 2">
    <name type="scientific">Undibacterium aquatile</name>
    <dbReference type="NCBI Taxonomy" id="1537398"/>
    <lineage>
        <taxon>Bacteria</taxon>
        <taxon>Pseudomonadati</taxon>
        <taxon>Pseudomonadota</taxon>
        <taxon>Betaproteobacteria</taxon>
        <taxon>Burkholderiales</taxon>
        <taxon>Oxalobacteraceae</taxon>
        <taxon>Undibacterium</taxon>
    </lineage>
</organism>
<evidence type="ECO:0000313" key="1">
    <source>
        <dbReference type="EMBL" id="MBC3811332.1"/>
    </source>
</evidence>
<sequence>MSQSQAIRAQGSYLQRGAMAAVISKVISTMTAVGSTVTVTTATAHGLVAGSIVTHSGATPSAYNGQFVIATVPNATTYTFAALIAPGGDASVVGTYTAHNVAYALFEESSSIKLGGISVSAIDTTHLLSKAKEFVAGLQDNGTCEISANFINGAVQGLVRADMNDGITSPYQIVIPGKVNDTVISFSGFVTKYAGPDLKTDSKAEISVTIKISGEITIDNK</sequence>
<dbReference type="Gene3D" id="4.10.410.40">
    <property type="match status" value="1"/>
</dbReference>
<name>A0ABR6XEZ1_9BURK</name>
<gene>
    <name evidence="1" type="ORF">H8K26_07740</name>
</gene>
<evidence type="ECO:0000313" key="2">
    <source>
        <dbReference type="Proteomes" id="UP000637632"/>
    </source>
</evidence>
<accession>A0ABR6XEZ1</accession>
<protein>
    <submittedName>
        <fullName evidence="1">Uncharacterized protein</fullName>
    </submittedName>
</protein>
<dbReference type="RefSeq" id="WP_190478543.1">
    <property type="nucleotide sequence ID" value="NZ_JACOFT010000002.1"/>
</dbReference>
<reference evidence="1 2" key="1">
    <citation type="submission" date="2020-08" db="EMBL/GenBank/DDBJ databases">
        <title>Novel species isolated from subtropical streams in China.</title>
        <authorList>
            <person name="Lu H."/>
        </authorList>
    </citation>
    <scope>NUCLEOTIDE SEQUENCE [LARGE SCALE GENOMIC DNA]</scope>
    <source>
        <strain evidence="1 2">CCTCC AB 2015119</strain>
    </source>
</reference>
<comment type="caution">
    <text evidence="1">The sequence shown here is derived from an EMBL/GenBank/DDBJ whole genome shotgun (WGS) entry which is preliminary data.</text>
</comment>
<keyword evidence="2" id="KW-1185">Reference proteome</keyword>